<evidence type="ECO:0000313" key="1">
    <source>
        <dbReference type="EMBL" id="NHZ93994.1"/>
    </source>
</evidence>
<evidence type="ECO:0000313" key="2">
    <source>
        <dbReference type="Proteomes" id="UP000609726"/>
    </source>
</evidence>
<dbReference type="InterPro" id="IPR009057">
    <property type="entry name" value="Homeodomain-like_sf"/>
</dbReference>
<dbReference type="SUPFAM" id="SSF46689">
    <property type="entry name" value="Homeodomain-like"/>
    <property type="match status" value="1"/>
</dbReference>
<gene>
    <name evidence="1" type="ORF">F2P45_34135</name>
</gene>
<keyword evidence="2" id="KW-1185">Reference proteome</keyword>
<sequence length="112" mass="12571">MSKLRVHFYWSDVMLKYRIILTESEREQLTELLSKGKHAARKLTRARILLLSHEGRTNAEIVDALGVGSATVDRVRKHCAEEGVEAALVDRPRPGAQLKLDGKRSINPRLAG</sequence>
<protein>
    <submittedName>
        <fullName evidence="1">Helix-turn-helix domain-containing protein</fullName>
    </submittedName>
</protein>
<dbReference type="Pfam" id="PF13551">
    <property type="entry name" value="HTH_29"/>
    <property type="match status" value="1"/>
</dbReference>
<comment type="caution">
    <text evidence="1">The sequence shown here is derived from an EMBL/GenBank/DDBJ whole genome shotgun (WGS) entry which is preliminary data.</text>
</comment>
<accession>A0ABX0P4V5</accession>
<reference evidence="1 2" key="1">
    <citation type="submission" date="2019-10" db="EMBL/GenBank/DDBJ databases">
        <title>Taxonomy of Antarctic Massilia spp.: description of Massilia rubra sp. nov., Massilia aquatica sp. nov., Massilia mucilaginosa sp. nov., Massilia frigida sp. nov. isolated from streams, lakes and regoliths.</title>
        <authorList>
            <person name="Holochova P."/>
            <person name="Sedlacek I."/>
            <person name="Kralova S."/>
            <person name="Maslanova I."/>
            <person name="Busse H.-J."/>
            <person name="Stankova E."/>
            <person name="Vrbovska V."/>
            <person name="Kovarovic V."/>
            <person name="Bartak M."/>
            <person name="Svec P."/>
            <person name="Pantucek R."/>
        </authorList>
    </citation>
    <scope>NUCLEOTIDE SEQUENCE [LARGE SCALE GENOMIC DNA]</scope>
    <source>
        <strain evidence="1 2">CCM 8733</strain>
    </source>
</reference>
<proteinExistence type="predicted"/>
<name>A0ABX0P4V5_9BURK</name>
<organism evidence="1 2">
    <name type="scientific">Massilia mucilaginosa</name>
    <dbReference type="NCBI Taxonomy" id="2609282"/>
    <lineage>
        <taxon>Bacteria</taxon>
        <taxon>Pseudomonadati</taxon>
        <taxon>Pseudomonadota</taxon>
        <taxon>Betaproteobacteria</taxon>
        <taxon>Burkholderiales</taxon>
        <taxon>Oxalobacteraceae</taxon>
        <taxon>Telluria group</taxon>
        <taxon>Massilia</taxon>
    </lineage>
</organism>
<dbReference type="Proteomes" id="UP000609726">
    <property type="component" value="Unassembled WGS sequence"/>
</dbReference>
<dbReference type="EMBL" id="WHJH01000162">
    <property type="protein sequence ID" value="NHZ93994.1"/>
    <property type="molecule type" value="Genomic_DNA"/>
</dbReference>